<dbReference type="InterPro" id="IPR036875">
    <property type="entry name" value="Znf_CCHC_sf"/>
</dbReference>
<dbReference type="EMBL" id="JBJQOH010000008">
    <property type="protein sequence ID" value="KAL3677188.1"/>
    <property type="molecule type" value="Genomic_DNA"/>
</dbReference>
<feature type="region of interest" description="Disordered" evidence="2">
    <location>
        <begin position="444"/>
        <end position="476"/>
    </location>
</feature>
<keyword evidence="5" id="KW-1185">Reference proteome</keyword>
<dbReference type="SMART" id="SM00343">
    <property type="entry name" value="ZnF_C2HC"/>
    <property type="match status" value="1"/>
</dbReference>
<dbReference type="SUPFAM" id="SSF57756">
    <property type="entry name" value="Retrovirus zinc finger-like domains"/>
    <property type="match status" value="1"/>
</dbReference>
<evidence type="ECO:0000313" key="4">
    <source>
        <dbReference type="EMBL" id="KAL3677188.1"/>
    </source>
</evidence>
<dbReference type="Gene3D" id="4.10.60.10">
    <property type="entry name" value="Zinc finger, CCHC-type"/>
    <property type="match status" value="1"/>
</dbReference>
<feature type="region of interest" description="Disordered" evidence="2">
    <location>
        <begin position="493"/>
        <end position="584"/>
    </location>
</feature>
<feature type="compositionally biased region" description="Acidic residues" evidence="2">
    <location>
        <begin position="130"/>
        <end position="142"/>
    </location>
</feature>
<dbReference type="InterPro" id="IPR040256">
    <property type="entry name" value="At4g02000-like"/>
</dbReference>
<organism evidence="4 5">
    <name type="scientific">Riccia sorocarpa</name>
    <dbReference type="NCBI Taxonomy" id="122646"/>
    <lineage>
        <taxon>Eukaryota</taxon>
        <taxon>Viridiplantae</taxon>
        <taxon>Streptophyta</taxon>
        <taxon>Embryophyta</taxon>
        <taxon>Marchantiophyta</taxon>
        <taxon>Marchantiopsida</taxon>
        <taxon>Marchantiidae</taxon>
        <taxon>Marchantiales</taxon>
        <taxon>Ricciaceae</taxon>
        <taxon>Riccia</taxon>
    </lineage>
</organism>
<reference evidence="4 5" key="1">
    <citation type="submission" date="2024-09" db="EMBL/GenBank/DDBJ databases">
        <title>Chromosome-scale assembly of Riccia sorocarpa.</title>
        <authorList>
            <person name="Paukszto L."/>
        </authorList>
    </citation>
    <scope>NUCLEOTIDE SEQUENCE [LARGE SCALE GENOMIC DNA]</scope>
    <source>
        <strain evidence="4">LP-2024</strain>
        <tissue evidence="4">Aerial parts of the thallus</tissue>
    </source>
</reference>
<evidence type="ECO:0000256" key="1">
    <source>
        <dbReference type="PROSITE-ProRule" id="PRU00047"/>
    </source>
</evidence>
<sequence length="584" mass="65344">MDYRAAVSLAKQPEERNHHLMYNVAQNSPAGLQYGYPSNLTDFLGDVNFEAYSDLYFGGQTQDIVNRKIDRANGRAGQNMLNNPATHEETMREPQEEDEEDVLGANTKGKQHADLQDTDTNTEGNPLLVIEEDEDERTDSDEEDNYITRHQAWVDVLDENLKKTRRNPAEEGASGDFEMDMGELMLAVDNIIETTDHEGKGPYLRKFSTENRMVFPLPWDTKFSTKDLKSRVVPVWLELYNVHPGLLKFRITMLRTTGPVIYAAKNTEAQRINIILGCVLMDLNKALPEYIPIAIPEAPEKIMKQRIRYLRLPDACFNCRQRGHFARMCPLNTGRNKGQVPIQNEVNHTQVGGTGRPGEGANKTETPARGVNEPANGAGSSKGQGDGHEDFRRRKTKPKFQAPEIRKVLKVDNKYGILEEPEEETATVQTSEQHQSWEVRTRLDGKQVAKSQGSVEHANASSSSFSRGVQNGSVRNGSSVFIREVITKEKPHIGTKEAEITPVEQSKGVKHLQEDRELRLSSVGVTVPQQSSGRKKQRNASEDMEEEEGAEAAQTGRRLGEVLQQATMGPQKGSKPGTSTQVQR</sequence>
<feature type="domain" description="CCHC-type" evidence="3">
    <location>
        <begin position="316"/>
        <end position="330"/>
    </location>
</feature>
<accession>A0ABD3GDC0</accession>
<evidence type="ECO:0000313" key="5">
    <source>
        <dbReference type="Proteomes" id="UP001633002"/>
    </source>
</evidence>
<feature type="compositionally biased region" description="Polar residues" evidence="2">
    <location>
        <begin position="523"/>
        <end position="532"/>
    </location>
</feature>
<comment type="caution">
    <text evidence="4">The sequence shown here is derived from an EMBL/GenBank/DDBJ whole genome shotgun (WGS) entry which is preliminary data.</text>
</comment>
<dbReference type="PANTHER" id="PTHR31286:SF180">
    <property type="entry name" value="OS10G0362600 PROTEIN"/>
    <property type="match status" value="1"/>
</dbReference>
<proteinExistence type="predicted"/>
<name>A0ABD3GDC0_9MARC</name>
<dbReference type="InterPro" id="IPR001878">
    <property type="entry name" value="Znf_CCHC"/>
</dbReference>
<keyword evidence="1" id="KW-0479">Metal-binding</keyword>
<gene>
    <name evidence="4" type="ORF">R1sor_027136</name>
</gene>
<dbReference type="GO" id="GO:0008270">
    <property type="term" value="F:zinc ion binding"/>
    <property type="evidence" value="ECO:0007669"/>
    <property type="project" value="UniProtKB-KW"/>
</dbReference>
<dbReference type="Pfam" id="PF00098">
    <property type="entry name" value="zf-CCHC"/>
    <property type="match status" value="1"/>
</dbReference>
<keyword evidence="1" id="KW-0862">Zinc</keyword>
<feature type="region of interest" description="Disordered" evidence="2">
    <location>
        <begin position="348"/>
        <end position="405"/>
    </location>
</feature>
<feature type="region of interest" description="Disordered" evidence="2">
    <location>
        <begin position="75"/>
        <end position="142"/>
    </location>
</feature>
<dbReference type="PANTHER" id="PTHR31286">
    <property type="entry name" value="GLYCINE-RICH CELL WALL STRUCTURAL PROTEIN 1.8-LIKE"/>
    <property type="match status" value="1"/>
</dbReference>
<evidence type="ECO:0000259" key="3">
    <source>
        <dbReference type="PROSITE" id="PS50158"/>
    </source>
</evidence>
<evidence type="ECO:0000256" key="2">
    <source>
        <dbReference type="SAM" id="MobiDB-lite"/>
    </source>
</evidence>
<dbReference type="PROSITE" id="PS50158">
    <property type="entry name" value="ZF_CCHC"/>
    <property type="match status" value="1"/>
</dbReference>
<protein>
    <recommendedName>
        <fullName evidence="3">CCHC-type domain-containing protein</fullName>
    </recommendedName>
</protein>
<dbReference type="Proteomes" id="UP001633002">
    <property type="component" value="Unassembled WGS sequence"/>
</dbReference>
<keyword evidence="1" id="KW-0863">Zinc-finger</keyword>
<dbReference type="AlphaFoldDB" id="A0ABD3GDC0"/>
<feature type="compositionally biased region" description="Polar residues" evidence="2">
    <location>
        <begin position="449"/>
        <end position="476"/>
    </location>
</feature>